<evidence type="ECO:0000313" key="3">
    <source>
        <dbReference type="Proteomes" id="UP000703269"/>
    </source>
</evidence>
<evidence type="ECO:0000313" key="2">
    <source>
        <dbReference type="EMBL" id="GJE93705.1"/>
    </source>
</evidence>
<organism evidence="2 3">
    <name type="scientific">Phanerochaete sordida</name>
    <dbReference type="NCBI Taxonomy" id="48140"/>
    <lineage>
        <taxon>Eukaryota</taxon>
        <taxon>Fungi</taxon>
        <taxon>Dikarya</taxon>
        <taxon>Basidiomycota</taxon>
        <taxon>Agaricomycotina</taxon>
        <taxon>Agaricomycetes</taxon>
        <taxon>Polyporales</taxon>
        <taxon>Phanerochaetaceae</taxon>
        <taxon>Phanerochaete</taxon>
    </lineage>
</organism>
<dbReference type="Proteomes" id="UP000703269">
    <property type="component" value="Unassembled WGS sequence"/>
</dbReference>
<evidence type="ECO:0008006" key="4">
    <source>
        <dbReference type="Google" id="ProtNLM"/>
    </source>
</evidence>
<protein>
    <recommendedName>
        <fullName evidence="4">Secreted protein</fullName>
    </recommendedName>
</protein>
<comment type="caution">
    <text evidence="2">The sequence shown here is derived from an EMBL/GenBank/DDBJ whole genome shotgun (WGS) entry which is preliminary data.</text>
</comment>
<gene>
    <name evidence="2" type="ORF">PsYK624_098660</name>
</gene>
<reference evidence="2 3" key="1">
    <citation type="submission" date="2021-08" db="EMBL/GenBank/DDBJ databases">
        <title>Draft Genome Sequence of Phanerochaete sordida strain YK-624.</title>
        <authorList>
            <person name="Mori T."/>
            <person name="Dohra H."/>
            <person name="Suzuki T."/>
            <person name="Kawagishi H."/>
            <person name="Hirai H."/>
        </authorList>
    </citation>
    <scope>NUCLEOTIDE SEQUENCE [LARGE SCALE GENOMIC DNA]</scope>
    <source>
        <strain evidence="2 3">YK-624</strain>
    </source>
</reference>
<name>A0A9P3GHC7_9APHY</name>
<feature type="chain" id="PRO_5040225908" description="Secreted protein" evidence="1">
    <location>
        <begin position="21"/>
        <end position="95"/>
    </location>
</feature>
<dbReference type="EMBL" id="BPQB01000034">
    <property type="protein sequence ID" value="GJE93705.1"/>
    <property type="molecule type" value="Genomic_DNA"/>
</dbReference>
<feature type="signal peptide" evidence="1">
    <location>
        <begin position="1"/>
        <end position="20"/>
    </location>
</feature>
<proteinExistence type="predicted"/>
<keyword evidence="3" id="KW-1185">Reference proteome</keyword>
<keyword evidence="1" id="KW-0732">Signal</keyword>
<dbReference type="AlphaFoldDB" id="A0A9P3GHC7"/>
<evidence type="ECO:0000256" key="1">
    <source>
        <dbReference type="SAM" id="SignalP"/>
    </source>
</evidence>
<sequence length="95" mass="10776">MRSPLMQWLLSMRLLSESLANPHHAEISVRICFKLHTIRISVPGEIGWSLPSRTTEHFTASARIMRRRRARERFVPAAPVGCSTGSSLLVIYGFQ</sequence>
<accession>A0A9P3GHC7</accession>